<dbReference type="OrthoDB" id="410044at2759"/>
<dbReference type="PROSITE" id="PS50102">
    <property type="entry name" value="RRM"/>
    <property type="match status" value="1"/>
</dbReference>
<dbReference type="SMART" id="SM00360">
    <property type="entry name" value="RRM"/>
    <property type="match status" value="1"/>
</dbReference>
<dbReference type="InterPro" id="IPR000504">
    <property type="entry name" value="RRM_dom"/>
</dbReference>
<dbReference type="AlphaFoldDB" id="A0A179FRV1"/>
<feature type="compositionally biased region" description="Low complexity" evidence="2">
    <location>
        <begin position="507"/>
        <end position="521"/>
    </location>
</feature>
<feature type="region of interest" description="Disordered" evidence="2">
    <location>
        <begin position="1"/>
        <end position="69"/>
    </location>
</feature>
<name>A0A179FRV1_METCM</name>
<feature type="domain" description="RRM" evidence="3">
    <location>
        <begin position="121"/>
        <end position="199"/>
    </location>
</feature>
<dbReference type="STRING" id="1380566.A0A179FRV1"/>
<gene>
    <name evidence="4" type="ORF">VFPPC_04601</name>
</gene>
<dbReference type="RefSeq" id="XP_018145216.1">
    <property type="nucleotide sequence ID" value="XM_018283934.1"/>
</dbReference>
<protein>
    <submittedName>
        <fullName evidence="4">RNA-binding protein</fullName>
    </submittedName>
</protein>
<evidence type="ECO:0000313" key="4">
    <source>
        <dbReference type="EMBL" id="OAQ68366.1"/>
    </source>
</evidence>
<dbReference type="SUPFAM" id="SSF54928">
    <property type="entry name" value="RNA-binding domain, RBD"/>
    <property type="match status" value="2"/>
</dbReference>
<evidence type="ECO:0000256" key="2">
    <source>
        <dbReference type="SAM" id="MobiDB-lite"/>
    </source>
</evidence>
<dbReference type="EMBL" id="LSBJ02000003">
    <property type="protein sequence ID" value="OAQ68366.1"/>
    <property type="molecule type" value="Genomic_DNA"/>
</dbReference>
<dbReference type="Gene3D" id="3.30.70.330">
    <property type="match status" value="1"/>
</dbReference>
<evidence type="ECO:0000259" key="3">
    <source>
        <dbReference type="PROSITE" id="PS50102"/>
    </source>
</evidence>
<keyword evidence="5" id="KW-1185">Reference proteome</keyword>
<dbReference type="KEGG" id="pchm:VFPPC_04601"/>
<proteinExistence type="predicted"/>
<evidence type="ECO:0000313" key="5">
    <source>
        <dbReference type="Proteomes" id="UP000078397"/>
    </source>
</evidence>
<dbReference type="GO" id="GO:0003723">
    <property type="term" value="F:RNA binding"/>
    <property type="evidence" value="ECO:0007669"/>
    <property type="project" value="UniProtKB-UniRule"/>
</dbReference>
<reference evidence="4 5" key="1">
    <citation type="journal article" date="2016" name="PLoS Pathog.">
        <title>Biosynthesis of antibiotic leucinostatins in bio-control fungus Purpureocillium lilacinum and their inhibition on phytophthora revealed by genome mining.</title>
        <authorList>
            <person name="Wang G."/>
            <person name="Liu Z."/>
            <person name="Lin R."/>
            <person name="Li E."/>
            <person name="Mao Z."/>
            <person name="Ling J."/>
            <person name="Yang Y."/>
            <person name="Yin W.B."/>
            <person name="Xie B."/>
        </authorList>
    </citation>
    <scope>NUCLEOTIDE SEQUENCE [LARGE SCALE GENOMIC DNA]</scope>
    <source>
        <strain evidence="4">170</strain>
    </source>
</reference>
<keyword evidence="1" id="KW-0694">RNA-binding</keyword>
<accession>A0A179FRV1</accession>
<dbReference type="Pfam" id="PF00076">
    <property type="entry name" value="RRM_1"/>
    <property type="match status" value="1"/>
</dbReference>
<comment type="caution">
    <text evidence="4">The sequence shown here is derived from an EMBL/GenBank/DDBJ whole genome shotgun (WGS) entry which is preliminary data.</text>
</comment>
<organism evidence="4 5">
    <name type="scientific">Pochonia chlamydosporia 170</name>
    <dbReference type="NCBI Taxonomy" id="1380566"/>
    <lineage>
        <taxon>Eukaryota</taxon>
        <taxon>Fungi</taxon>
        <taxon>Dikarya</taxon>
        <taxon>Ascomycota</taxon>
        <taxon>Pezizomycotina</taxon>
        <taxon>Sordariomycetes</taxon>
        <taxon>Hypocreomycetidae</taxon>
        <taxon>Hypocreales</taxon>
        <taxon>Clavicipitaceae</taxon>
        <taxon>Pochonia</taxon>
    </lineage>
</organism>
<evidence type="ECO:0000256" key="1">
    <source>
        <dbReference type="PROSITE-ProRule" id="PRU00176"/>
    </source>
</evidence>
<dbReference type="InterPro" id="IPR012677">
    <property type="entry name" value="Nucleotide-bd_a/b_plait_sf"/>
</dbReference>
<sequence length="624" mass="68334">MATARENFRPMRKASSHDHLGSPSPLRDGGVSLGIRYASARASPTPIAHRNQRKTASDDGTPKSTSSSAFLVGSSVDDDIFTEASSEAPLIPSTTGADSQLQVFDNSPTRIDAQGIYPGTACMFVANLSQPHEDKVLEFEVTKEFSKFGEVWVKIKRDVYQMPYAFCQFTNDHDAQKAEKLGKGMKILGRPCRTEMARAQSSFLVSKKNGMPTTIAEATHLLSQLGEVAKGEFVDDDAQRSLGVPPSVLVTYKMYDSRREPVRYFSQNQTYTVVANNPKRNNDIASAASKWDGGDALMKKYDRDRRSAYVGNLPPEMTETVLRALASSSGEVLGVQNGTDIDGRSVRVERKHSRTFETPRRETMPRNCWSTLPRRRIASTFLPAPIHNADDDTSVIENVTSHHQATTYNKTFSCRPSRRPRQTIFNVDTSVGKAMASQNPEQVPEQAESGHELPLTPTHHRVRGPNSPSKKSVEFELPNGARPGVRPHTPPGITANGDSHVVAPNNSGHSSGPVAAASSSHAPSYQSSTGLMMPPPSFGWAPFYQSYPQGYSYMAGPFTPHHQGNEGMMQPYMTPPYPTHPMFYNNMMMPAPPMMATPPGPPVQHSGAGQNNDAASEYNPHKAE</sequence>
<feature type="region of interest" description="Disordered" evidence="2">
    <location>
        <begin position="433"/>
        <end position="521"/>
    </location>
</feature>
<dbReference type="GeneID" id="28847928"/>
<dbReference type="Proteomes" id="UP000078397">
    <property type="component" value="Unassembled WGS sequence"/>
</dbReference>
<feature type="region of interest" description="Disordered" evidence="2">
    <location>
        <begin position="595"/>
        <end position="624"/>
    </location>
</feature>
<dbReference type="InterPro" id="IPR035979">
    <property type="entry name" value="RBD_domain_sf"/>
</dbReference>